<dbReference type="Gene3D" id="3.40.228.10">
    <property type="entry name" value="Dimethylsulfoxide Reductase, domain 2"/>
    <property type="match status" value="1"/>
</dbReference>
<comment type="similarity">
    <text evidence="1">Belongs to the prokaryotic molybdopterin-containing oxidoreductase family.</text>
</comment>
<evidence type="ECO:0000256" key="5">
    <source>
        <dbReference type="ARBA" id="ARBA00022729"/>
    </source>
</evidence>
<protein>
    <recommendedName>
        <fullName evidence="11">4Fe-4S Mo/W bis-MGD-type domain-containing protein</fullName>
    </recommendedName>
</protein>
<dbReference type="GO" id="GO:0016491">
    <property type="term" value="F:oxidoreductase activity"/>
    <property type="evidence" value="ECO:0007669"/>
    <property type="project" value="UniProtKB-KW"/>
</dbReference>
<dbReference type="AlphaFoldDB" id="A0A0E2HBZ0"/>
<dbReference type="InterPro" id="IPR006656">
    <property type="entry name" value="Mopterin_OxRdtase"/>
</dbReference>
<keyword evidence="2" id="KW-0004">4Fe-4S</keyword>
<dbReference type="Pfam" id="PF00384">
    <property type="entry name" value="Molybdopterin"/>
    <property type="match status" value="1"/>
</dbReference>
<proteinExistence type="inferred from homology"/>
<dbReference type="SUPFAM" id="SSF53706">
    <property type="entry name" value="Formate dehydrogenase/DMSO reductase, domains 1-3"/>
    <property type="match status" value="1"/>
</dbReference>
<evidence type="ECO:0000313" key="10">
    <source>
        <dbReference type="Proteomes" id="UP000013085"/>
    </source>
</evidence>
<evidence type="ECO:0000256" key="4">
    <source>
        <dbReference type="ARBA" id="ARBA00022723"/>
    </source>
</evidence>
<dbReference type="EMBL" id="AGYR01000014">
    <property type="protein sequence ID" value="ENZ17410.1"/>
    <property type="molecule type" value="Genomic_DNA"/>
</dbReference>
<accession>A0A0E2HBZ0</accession>
<keyword evidence="5" id="KW-0732">Signal</keyword>
<comment type="caution">
    <text evidence="9">The sequence shown here is derived from an EMBL/GenBank/DDBJ whole genome shotgun (WGS) entry which is preliminary data.</text>
</comment>
<feature type="domain" description="Molybdopterin dinucleotide-binding" evidence="8">
    <location>
        <begin position="568"/>
        <end position="674"/>
    </location>
</feature>
<dbReference type="Proteomes" id="UP000013085">
    <property type="component" value="Unassembled WGS sequence"/>
</dbReference>
<reference evidence="9 10" key="1">
    <citation type="submission" date="2013-01" db="EMBL/GenBank/DDBJ databases">
        <title>The Genome Sequence of Clostridium clostridioforme 90A8.</title>
        <authorList>
            <consortium name="The Broad Institute Genome Sequencing Platform"/>
            <person name="Earl A."/>
            <person name="Ward D."/>
            <person name="Feldgarden M."/>
            <person name="Gevers D."/>
            <person name="Courvalin P."/>
            <person name="Lambert T."/>
            <person name="Walker B."/>
            <person name="Young S.K."/>
            <person name="Zeng Q."/>
            <person name="Gargeya S."/>
            <person name="Fitzgerald M."/>
            <person name="Haas B."/>
            <person name="Abouelleil A."/>
            <person name="Alvarado L."/>
            <person name="Arachchi H.M."/>
            <person name="Berlin A.M."/>
            <person name="Chapman S.B."/>
            <person name="Dewar J."/>
            <person name="Goldberg J."/>
            <person name="Griggs A."/>
            <person name="Gujja S."/>
            <person name="Hansen M."/>
            <person name="Howarth C."/>
            <person name="Imamovic A."/>
            <person name="Larimer J."/>
            <person name="McCowan C."/>
            <person name="Murphy C."/>
            <person name="Neiman D."/>
            <person name="Pearson M."/>
            <person name="Priest M."/>
            <person name="Roberts A."/>
            <person name="Saif S."/>
            <person name="Shea T."/>
            <person name="Sisk P."/>
            <person name="Sykes S."/>
            <person name="Wortman J."/>
            <person name="Nusbaum C."/>
            <person name="Birren B."/>
        </authorList>
    </citation>
    <scope>NUCLEOTIDE SEQUENCE [LARGE SCALE GENOMIC DNA]</scope>
    <source>
        <strain evidence="9 10">90A8</strain>
    </source>
</reference>
<feature type="domain" description="Molybdopterin oxidoreductase" evidence="7">
    <location>
        <begin position="47"/>
        <end position="461"/>
    </location>
</feature>
<evidence type="ECO:0000256" key="1">
    <source>
        <dbReference type="ARBA" id="ARBA00010312"/>
    </source>
</evidence>
<keyword evidence="2" id="KW-0411">Iron-sulfur</keyword>
<gene>
    <name evidence="9" type="ORF">HMPREF1090_01710</name>
</gene>
<dbReference type="PATRIC" id="fig|999408.3.peg.1840"/>
<keyword evidence="3" id="KW-0500">Molybdenum</keyword>
<evidence type="ECO:0000256" key="2">
    <source>
        <dbReference type="ARBA" id="ARBA00022485"/>
    </source>
</evidence>
<dbReference type="GO" id="GO:0051539">
    <property type="term" value="F:4 iron, 4 sulfur cluster binding"/>
    <property type="evidence" value="ECO:0007669"/>
    <property type="project" value="UniProtKB-KW"/>
</dbReference>
<evidence type="ECO:0000313" key="9">
    <source>
        <dbReference type="EMBL" id="ENZ17410.1"/>
    </source>
</evidence>
<keyword evidence="6" id="KW-0560">Oxidoreductase</keyword>
<evidence type="ECO:0008006" key="11">
    <source>
        <dbReference type="Google" id="ProtNLM"/>
    </source>
</evidence>
<keyword evidence="2" id="KW-0408">Iron</keyword>
<dbReference type="Gene3D" id="2.20.25.90">
    <property type="entry name" value="ADC-like domains"/>
    <property type="match status" value="1"/>
</dbReference>
<dbReference type="InterPro" id="IPR050612">
    <property type="entry name" value="Prok_Mopterin_Oxidored"/>
</dbReference>
<dbReference type="PANTHER" id="PTHR43742:SF9">
    <property type="entry name" value="TETRATHIONATE REDUCTASE SUBUNIT A"/>
    <property type="match status" value="1"/>
</dbReference>
<dbReference type="Gene3D" id="2.40.40.20">
    <property type="match status" value="1"/>
</dbReference>
<evidence type="ECO:0000256" key="6">
    <source>
        <dbReference type="ARBA" id="ARBA00023002"/>
    </source>
</evidence>
<evidence type="ECO:0000259" key="8">
    <source>
        <dbReference type="Pfam" id="PF01568"/>
    </source>
</evidence>
<name>A0A0E2HBZ0_9FIRM</name>
<dbReference type="InterPro" id="IPR006657">
    <property type="entry name" value="MoPterin_dinucl-bd_dom"/>
</dbReference>
<dbReference type="InterPro" id="IPR009010">
    <property type="entry name" value="Asp_de-COase-like_dom_sf"/>
</dbReference>
<dbReference type="Gene3D" id="3.40.50.740">
    <property type="match status" value="1"/>
</dbReference>
<dbReference type="SUPFAM" id="SSF50692">
    <property type="entry name" value="ADC-like"/>
    <property type="match status" value="1"/>
</dbReference>
<organism evidence="9 10">
    <name type="scientific">[Clostridium] clostridioforme 90A8</name>
    <dbReference type="NCBI Taxonomy" id="999408"/>
    <lineage>
        <taxon>Bacteria</taxon>
        <taxon>Bacillati</taxon>
        <taxon>Bacillota</taxon>
        <taxon>Clostridia</taxon>
        <taxon>Lachnospirales</taxon>
        <taxon>Lachnospiraceae</taxon>
        <taxon>Enterocloster</taxon>
    </lineage>
</organism>
<dbReference type="GO" id="GO:0043546">
    <property type="term" value="F:molybdopterin cofactor binding"/>
    <property type="evidence" value="ECO:0007669"/>
    <property type="project" value="InterPro"/>
</dbReference>
<keyword evidence="4" id="KW-0479">Metal-binding</keyword>
<dbReference type="HOGENOM" id="CLU_000422_13_3_9"/>
<dbReference type="PANTHER" id="PTHR43742">
    <property type="entry name" value="TRIMETHYLAMINE-N-OXIDE REDUCTASE"/>
    <property type="match status" value="1"/>
</dbReference>
<evidence type="ECO:0000256" key="3">
    <source>
        <dbReference type="ARBA" id="ARBA00022505"/>
    </source>
</evidence>
<sequence>MCHNKCDIVATLEHGRLVRVEADSKSPRGRVCPRGKKSPEIVYSEKRILHPLIRCGEKGEGRFRRATWDEALTFASRGFLDIIRKHGPQALASYYGGSGLEDSMRENAGLFRVFGSPNDMGPGSICNTSSCVFTPMTTYGVTEAMLVKDIGHSEIIFCWGKNPKTDSGPLSAYKAILEAKKRGAKLVVIDPCRAGMGEMADMWVPIIPGSDGALAMAMTKLILERHLYDEGFVKNYTRGFEAYESYLKTLSADQLSRYCGIPVQMIEELTRLFVSTEKISLVSYTGLEYQLSGVQNNRAIQILWAITGKVDVEGGIYISGTEIPTRKLASKQEIMPVGAEKYPVFYGLTGWGQFMEFPNAVLHDVPYPVRGLLIRAASPAISYPEQKLWRQVYKKLDFMVVLDRFMTEDAKYADVVLPATTLWENDSFCEYPGGIRLREQIIGPVGEAKADLFIYQQLAEYMGKPDAFPKNKEELYEQAFKGRESLLERLKEHPEGIVFENKRTYRKYETGGLRADGRKGFPTPSGKFEISSTVLEDMGYTGYPVYKDISEEPGLKGGFEFVMTCGNRSPVRYSSFGPNIEALAALDPYPTADIDPADAGRLEIEEGCGVDVETAFGTKRFRARITPMHPGTIHVFSGGGSSYHSKEWREGNINDVNSMEIRDDVSGFPAFKAIPCRIKKA</sequence>
<dbReference type="GO" id="GO:0046872">
    <property type="term" value="F:metal ion binding"/>
    <property type="evidence" value="ECO:0007669"/>
    <property type="project" value="UniProtKB-KW"/>
</dbReference>
<dbReference type="Pfam" id="PF01568">
    <property type="entry name" value="Molydop_binding"/>
    <property type="match status" value="1"/>
</dbReference>
<evidence type="ECO:0000259" key="7">
    <source>
        <dbReference type="Pfam" id="PF00384"/>
    </source>
</evidence>